<dbReference type="Proteomes" id="UP000828390">
    <property type="component" value="Unassembled WGS sequence"/>
</dbReference>
<dbReference type="EMBL" id="JAIWYP010000012">
    <property type="protein sequence ID" value="KAH3729444.1"/>
    <property type="molecule type" value="Genomic_DNA"/>
</dbReference>
<keyword evidence="2" id="KW-1185">Reference proteome</keyword>
<gene>
    <name evidence="1" type="ORF">DPMN_055415</name>
</gene>
<protein>
    <submittedName>
        <fullName evidence="1">Uncharacterized protein</fullName>
    </submittedName>
</protein>
<dbReference type="AlphaFoldDB" id="A0A9D4HS98"/>
<proteinExistence type="predicted"/>
<evidence type="ECO:0000313" key="1">
    <source>
        <dbReference type="EMBL" id="KAH3729444.1"/>
    </source>
</evidence>
<name>A0A9D4HS98_DREPO</name>
<sequence>MMKHFQCQVLLTTDRQITCRKTKQISDSNTHDMDLPSTSTGYEYDELDCKDSSNIMTDLKDKVETSENLQNFQYHELQDVTNTFASTSNIENTADKMDMVYAVQFCTSKVLMEAESK</sequence>
<accession>A0A9D4HS98</accession>
<reference evidence="1" key="1">
    <citation type="journal article" date="2019" name="bioRxiv">
        <title>The Genome of the Zebra Mussel, Dreissena polymorpha: A Resource for Invasive Species Research.</title>
        <authorList>
            <person name="McCartney M.A."/>
            <person name="Auch B."/>
            <person name="Kono T."/>
            <person name="Mallez S."/>
            <person name="Zhang Y."/>
            <person name="Obille A."/>
            <person name="Becker A."/>
            <person name="Abrahante J.E."/>
            <person name="Garbe J."/>
            <person name="Badalamenti J.P."/>
            <person name="Herman A."/>
            <person name="Mangelson H."/>
            <person name="Liachko I."/>
            <person name="Sullivan S."/>
            <person name="Sone E.D."/>
            <person name="Koren S."/>
            <person name="Silverstein K.A.T."/>
            <person name="Beckman K.B."/>
            <person name="Gohl D.M."/>
        </authorList>
    </citation>
    <scope>NUCLEOTIDE SEQUENCE</scope>
    <source>
        <strain evidence="1">Duluth1</strain>
        <tissue evidence="1">Whole animal</tissue>
    </source>
</reference>
<evidence type="ECO:0000313" key="2">
    <source>
        <dbReference type="Proteomes" id="UP000828390"/>
    </source>
</evidence>
<reference evidence="1" key="2">
    <citation type="submission" date="2020-11" db="EMBL/GenBank/DDBJ databases">
        <authorList>
            <person name="McCartney M.A."/>
            <person name="Auch B."/>
            <person name="Kono T."/>
            <person name="Mallez S."/>
            <person name="Becker A."/>
            <person name="Gohl D.M."/>
            <person name="Silverstein K.A.T."/>
            <person name="Koren S."/>
            <person name="Bechman K.B."/>
            <person name="Herman A."/>
            <person name="Abrahante J.E."/>
            <person name="Garbe J."/>
        </authorList>
    </citation>
    <scope>NUCLEOTIDE SEQUENCE</scope>
    <source>
        <strain evidence="1">Duluth1</strain>
        <tissue evidence="1">Whole animal</tissue>
    </source>
</reference>
<organism evidence="1 2">
    <name type="scientific">Dreissena polymorpha</name>
    <name type="common">Zebra mussel</name>
    <name type="synonym">Mytilus polymorpha</name>
    <dbReference type="NCBI Taxonomy" id="45954"/>
    <lineage>
        <taxon>Eukaryota</taxon>
        <taxon>Metazoa</taxon>
        <taxon>Spiralia</taxon>
        <taxon>Lophotrochozoa</taxon>
        <taxon>Mollusca</taxon>
        <taxon>Bivalvia</taxon>
        <taxon>Autobranchia</taxon>
        <taxon>Heteroconchia</taxon>
        <taxon>Euheterodonta</taxon>
        <taxon>Imparidentia</taxon>
        <taxon>Neoheterodontei</taxon>
        <taxon>Myida</taxon>
        <taxon>Dreissenoidea</taxon>
        <taxon>Dreissenidae</taxon>
        <taxon>Dreissena</taxon>
    </lineage>
</organism>
<comment type="caution">
    <text evidence="1">The sequence shown here is derived from an EMBL/GenBank/DDBJ whole genome shotgun (WGS) entry which is preliminary data.</text>
</comment>